<organism evidence="2 3">
    <name type="scientific">Nocardiopsis suaedae</name>
    <dbReference type="NCBI Taxonomy" id="3018444"/>
    <lineage>
        <taxon>Bacteria</taxon>
        <taxon>Bacillati</taxon>
        <taxon>Actinomycetota</taxon>
        <taxon>Actinomycetes</taxon>
        <taxon>Streptosporangiales</taxon>
        <taxon>Nocardiopsidaceae</taxon>
        <taxon>Nocardiopsis</taxon>
    </lineage>
</organism>
<name>A0ABT4TVG1_9ACTN</name>
<protein>
    <recommendedName>
        <fullName evidence="4">Lipoprotein</fullName>
    </recommendedName>
</protein>
<evidence type="ECO:0000313" key="3">
    <source>
        <dbReference type="Proteomes" id="UP001165685"/>
    </source>
</evidence>
<reference evidence="2" key="1">
    <citation type="submission" date="2023-01" db="EMBL/GenBank/DDBJ databases">
        <title>Draft genome sequence of Nocardiopsis sp. LSu2-4 isolated from halophytes.</title>
        <authorList>
            <person name="Duangmal K."/>
            <person name="Chantavorakit T."/>
        </authorList>
    </citation>
    <scope>NUCLEOTIDE SEQUENCE</scope>
    <source>
        <strain evidence="2">LSu2-4</strain>
    </source>
</reference>
<accession>A0ABT4TVG1</accession>
<evidence type="ECO:0000256" key="1">
    <source>
        <dbReference type="SAM" id="MobiDB-lite"/>
    </source>
</evidence>
<feature type="compositionally biased region" description="Basic and acidic residues" evidence="1">
    <location>
        <begin position="143"/>
        <end position="153"/>
    </location>
</feature>
<dbReference type="Proteomes" id="UP001165685">
    <property type="component" value="Unassembled WGS sequence"/>
</dbReference>
<gene>
    <name evidence="2" type="ORF">O4U47_29600</name>
</gene>
<keyword evidence="3" id="KW-1185">Reference proteome</keyword>
<sequence>MAALAAAGGCAAVGGGTVCTDMAAIEGVSLSVAPSEAAEVESGTMELCRGGDCEEHDLRFRPETTSVDEGCDDGACSARAEPTGGLTANVQMDRLTTDRMDVHIELRDSGGEELFSGDLTTAAETSYPNGPDCGAGPPQLGLKIEDGSLQKRG</sequence>
<dbReference type="RefSeq" id="WP_270681285.1">
    <property type="nucleotide sequence ID" value="NZ_JAQFWP010000098.1"/>
</dbReference>
<comment type="caution">
    <text evidence="2">The sequence shown here is derived from an EMBL/GenBank/DDBJ whole genome shotgun (WGS) entry which is preliminary data.</text>
</comment>
<proteinExistence type="predicted"/>
<evidence type="ECO:0000313" key="2">
    <source>
        <dbReference type="EMBL" id="MDA2808697.1"/>
    </source>
</evidence>
<feature type="region of interest" description="Disordered" evidence="1">
    <location>
        <begin position="120"/>
        <end position="153"/>
    </location>
</feature>
<dbReference type="EMBL" id="JAQFWP010000098">
    <property type="protein sequence ID" value="MDA2808697.1"/>
    <property type="molecule type" value="Genomic_DNA"/>
</dbReference>
<evidence type="ECO:0008006" key="4">
    <source>
        <dbReference type="Google" id="ProtNLM"/>
    </source>
</evidence>